<name>A0A0C2X851_SERVB</name>
<evidence type="ECO:0000256" key="2">
    <source>
        <dbReference type="SAM" id="SignalP"/>
    </source>
</evidence>
<dbReference type="OrthoDB" id="3362371at2759"/>
<feature type="compositionally biased region" description="Polar residues" evidence="1">
    <location>
        <begin position="390"/>
        <end position="409"/>
    </location>
</feature>
<sequence>MQLHYTFVALLAIVQISGHGVIAAMIPKPVQTHFRLDAPLDPHGQSMESKTSGLRFYRRKATASGGRKHPAHVDDRLPDAAYIPKAKRAAWDSATEGVKDNTRTLIGKHARRHSFRRHALARRFSASLANRADAGVPGMAGRIDIMSPSVDNPMGERIASLSISTEPTEENQFTLSASGVNATNVYLVVKNSSPMQDGTVAVTLQVPVFDQEQAAFVSYCATFDTTQASPLTAAECNPQEMTDHSSQLFSYNSSSGVIRPLWLTSAPLLEKVWPPVSKEEEVAADGPGQSGESDPSEPPAEPSDSTNPVRDDISLVFTQESDSSTPVVNAQSSGNDIDVDVNSPTPSSTRTSSSADDIIAQDTSGSDHQPTAPTPTAENAEVESTMCGGSHTTPTPALSAAAVNNGTGSEETEVSSMTDESASASASTLSAEAVAPSHSAVMKRQDFGTGVDEDEENDGMDGEGDQDLSEEPVVEGTDDETKRKVHTPVYLWRFRSS</sequence>
<evidence type="ECO:0000313" key="4">
    <source>
        <dbReference type="Proteomes" id="UP000054097"/>
    </source>
</evidence>
<feature type="compositionally biased region" description="Low complexity" evidence="1">
    <location>
        <begin position="343"/>
        <end position="354"/>
    </location>
</feature>
<accession>A0A0C2X851</accession>
<keyword evidence="2" id="KW-0732">Signal</keyword>
<dbReference type="STRING" id="933852.A0A0C2X851"/>
<reference evidence="4" key="2">
    <citation type="submission" date="2015-01" db="EMBL/GenBank/DDBJ databases">
        <title>Evolutionary Origins and Diversification of the Mycorrhizal Mutualists.</title>
        <authorList>
            <consortium name="DOE Joint Genome Institute"/>
            <consortium name="Mycorrhizal Genomics Consortium"/>
            <person name="Kohler A."/>
            <person name="Kuo A."/>
            <person name="Nagy L.G."/>
            <person name="Floudas D."/>
            <person name="Copeland A."/>
            <person name="Barry K.W."/>
            <person name="Cichocki N."/>
            <person name="Veneault-Fourrey C."/>
            <person name="LaButti K."/>
            <person name="Lindquist E.A."/>
            <person name="Lipzen A."/>
            <person name="Lundell T."/>
            <person name="Morin E."/>
            <person name="Murat C."/>
            <person name="Riley R."/>
            <person name="Ohm R."/>
            <person name="Sun H."/>
            <person name="Tunlid A."/>
            <person name="Henrissat B."/>
            <person name="Grigoriev I.V."/>
            <person name="Hibbett D.S."/>
            <person name="Martin F."/>
        </authorList>
    </citation>
    <scope>NUCLEOTIDE SEQUENCE [LARGE SCALE GENOMIC DNA]</scope>
    <source>
        <strain evidence="4">MAFF 305830</strain>
    </source>
</reference>
<reference evidence="3 4" key="1">
    <citation type="submission" date="2014-04" db="EMBL/GenBank/DDBJ databases">
        <authorList>
            <consortium name="DOE Joint Genome Institute"/>
            <person name="Kuo A."/>
            <person name="Zuccaro A."/>
            <person name="Kohler A."/>
            <person name="Nagy L.G."/>
            <person name="Floudas D."/>
            <person name="Copeland A."/>
            <person name="Barry K.W."/>
            <person name="Cichocki N."/>
            <person name="Veneault-Fourrey C."/>
            <person name="LaButti K."/>
            <person name="Lindquist E.A."/>
            <person name="Lipzen A."/>
            <person name="Lundell T."/>
            <person name="Morin E."/>
            <person name="Murat C."/>
            <person name="Sun H."/>
            <person name="Tunlid A."/>
            <person name="Henrissat B."/>
            <person name="Grigoriev I.V."/>
            <person name="Hibbett D.S."/>
            <person name="Martin F."/>
            <person name="Nordberg H.P."/>
            <person name="Cantor M.N."/>
            <person name="Hua S.X."/>
        </authorList>
    </citation>
    <scope>NUCLEOTIDE SEQUENCE [LARGE SCALE GENOMIC DNA]</scope>
    <source>
        <strain evidence="3 4">MAFF 305830</strain>
    </source>
</reference>
<feature type="compositionally biased region" description="Polar residues" evidence="1">
    <location>
        <begin position="361"/>
        <end position="377"/>
    </location>
</feature>
<keyword evidence="4" id="KW-1185">Reference proteome</keyword>
<feature type="signal peptide" evidence="2">
    <location>
        <begin position="1"/>
        <end position="18"/>
    </location>
</feature>
<feature type="chain" id="PRO_5002158811" evidence="2">
    <location>
        <begin position="19"/>
        <end position="497"/>
    </location>
</feature>
<feature type="region of interest" description="Disordered" evidence="1">
    <location>
        <begin position="278"/>
        <end position="488"/>
    </location>
</feature>
<dbReference type="HOGENOM" id="CLU_548794_0_0_1"/>
<feature type="compositionally biased region" description="Acidic residues" evidence="1">
    <location>
        <begin position="451"/>
        <end position="478"/>
    </location>
</feature>
<dbReference type="AlphaFoldDB" id="A0A0C2X851"/>
<evidence type="ECO:0000256" key="1">
    <source>
        <dbReference type="SAM" id="MobiDB-lite"/>
    </source>
</evidence>
<proteinExistence type="predicted"/>
<feature type="compositionally biased region" description="Low complexity" evidence="1">
    <location>
        <begin position="414"/>
        <end position="435"/>
    </location>
</feature>
<feature type="compositionally biased region" description="Polar residues" evidence="1">
    <location>
        <begin position="316"/>
        <end position="335"/>
    </location>
</feature>
<dbReference type="EMBL" id="KN824277">
    <property type="protein sequence ID" value="KIM34238.1"/>
    <property type="molecule type" value="Genomic_DNA"/>
</dbReference>
<dbReference type="Proteomes" id="UP000054097">
    <property type="component" value="Unassembled WGS sequence"/>
</dbReference>
<organism evidence="3 4">
    <name type="scientific">Serendipita vermifera MAFF 305830</name>
    <dbReference type="NCBI Taxonomy" id="933852"/>
    <lineage>
        <taxon>Eukaryota</taxon>
        <taxon>Fungi</taxon>
        <taxon>Dikarya</taxon>
        <taxon>Basidiomycota</taxon>
        <taxon>Agaricomycotina</taxon>
        <taxon>Agaricomycetes</taxon>
        <taxon>Sebacinales</taxon>
        <taxon>Serendipitaceae</taxon>
        <taxon>Serendipita</taxon>
    </lineage>
</organism>
<protein>
    <submittedName>
        <fullName evidence="3">Uncharacterized protein</fullName>
    </submittedName>
</protein>
<evidence type="ECO:0000313" key="3">
    <source>
        <dbReference type="EMBL" id="KIM34238.1"/>
    </source>
</evidence>
<gene>
    <name evidence="3" type="ORF">M408DRAFT_325694</name>
</gene>